<sequence length="210" mass="24652">MFVYVAYGWDKVYCVCSSLACAENIIDEIAKVSYDEACEIDIKKKFLDIPLVDLCLQKYPAKKLIDTYPNQFPQLVDRYEKLGKVFVASHNNYFGRNMDGVFLSKKEAKKCTCSTDIVSIFMNKLNDEFIINKIKIHDAYSYFHEDMDHSSDHPGWENLASYMEKTVEETQAWADEMAENTTHGEWWWKIEIFDLYEPTDYYVKSIQCLK</sequence>
<protein>
    <submittedName>
        <fullName evidence="1">Uncharacterized protein</fullName>
    </submittedName>
</protein>
<accession>A0A481YU17</accession>
<gene>
    <name evidence="1" type="ORF">LCMAC102_03840</name>
</gene>
<evidence type="ECO:0000313" key="1">
    <source>
        <dbReference type="EMBL" id="QBK86589.1"/>
    </source>
</evidence>
<name>A0A481YU17_9VIRU</name>
<dbReference type="EMBL" id="MK500334">
    <property type="protein sequence ID" value="QBK86589.1"/>
    <property type="molecule type" value="Genomic_DNA"/>
</dbReference>
<reference evidence="1" key="1">
    <citation type="journal article" date="2019" name="MBio">
        <title>Virus Genomes from Deep Sea Sediments Expand the Ocean Megavirome and Support Independent Origins of Viral Gigantism.</title>
        <authorList>
            <person name="Backstrom D."/>
            <person name="Yutin N."/>
            <person name="Jorgensen S.L."/>
            <person name="Dharamshi J."/>
            <person name="Homa F."/>
            <person name="Zaremba-Niedwiedzka K."/>
            <person name="Spang A."/>
            <person name="Wolf Y.I."/>
            <person name="Koonin E.V."/>
            <person name="Ettema T.J."/>
        </authorList>
    </citation>
    <scope>NUCLEOTIDE SEQUENCE</scope>
</reference>
<organism evidence="1">
    <name type="scientific">Marseillevirus LCMAC102</name>
    <dbReference type="NCBI Taxonomy" id="2506603"/>
    <lineage>
        <taxon>Viruses</taxon>
        <taxon>Varidnaviria</taxon>
        <taxon>Bamfordvirae</taxon>
        <taxon>Nucleocytoviricota</taxon>
        <taxon>Megaviricetes</taxon>
        <taxon>Pimascovirales</taxon>
        <taxon>Pimascovirales incertae sedis</taxon>
        <taxon>Marseilleviridae</taxon>
    </lineage>
</organism>
<proteinExistence type="predicted"/>